<evidence type="ECO:0000256" key="1">
    <source>
        <dbReference type="ARBA" id="ARBA00005188"/>
    </source>
</evidence>
<dbReference type="InterPro" id="IPR003010">
    <property type="entry name" value="C-N_Hydrolase"/>
</dbReference>
<feature type="binding site" evidence="7">
    <location>
        <position position="200"/>
    </location>
    <ligand>
        <name>L-glutamine</name>
        <dbReference type="ChEBI" id="CHEBI:58359"/>
    </ligand>
</feature>
<dbReference type="SUPFAM" id="SSF56317">
    <property type="entry name" value="Carbon-nitrogen hydrolase"/>
    <property type="match status" value="1"/>
</dbReference>
<dbReference type="Gene3D" id="3.40.50.620">
    <property type="entry name" value="HUPs"/>
    <property type="match status" value="1"/>
</dbReference>
<keyword evidence="12" id="KW-1185">Reference proteome</keyword>
<evidence type="ECO:0000256" key="3">
    <source>
        <dbReference type="ARBA" id="ARBA00022598"/>
    </source>
</evidence>
<dbReference type="InterPro" id="IPR036526">
    <property type="entry name" value="C-N_Hydrolase_sf"/>
</dbReference>
<feature type="binding site" evidence="7">
    <location>
        <position position="626"/>
    </location>
    <ligand>
        <name>deamido-NAD(+)</name>
        <dbReference type="ChEBI" id="CHEBI:58437"/>
        <note>ligand shared between two neighboring subunits</note>
    </ligand>
</feature>
<dbReference type="Gene3D" id="1.10.10.1140">
    <property type="entry name" value="Glutamine-dependent NAD+ synthetase, C-terminal domain"/>
    <property type="match status" value="1"/>
</dbReference>
<dbReference type="UniPathway" id="UPA00253">
    <property type="reaction ID" value="UER00334"/>
</dbReference>
<evidence type="ECO:0000313" key="11">
    <source>
        <dbReference type="EMBL" id="QDV55167.1"/>
    </source>
</evidence>
<feature type="binding site" evidence="7">
    <location>
        <position position="468"/>
    </location>
    <ligand>
        <name>deamido-NAD(+)</name>
        <dbReference type="ChEBI" id="CHEBI:58437"/>
        <note>ligand shared between two neighboring subunits</note>
    </ligand>
</feature>
<dbReference type="GO" id="GO:0004359">
    <property type="term" value="F:glutaminase activity"/>
    <property type="evidence" value="ECO:0007669"/>
    <property type="project" value="InterPro"/>
</dbReference>
<dbReference type="RefSeq" id="WP_145282938.1">
    <property type="nucleotide sequence ID" value="NZ_CP036318.1"/>
</dbReference>
<dbReference type="CDD" id="cd00553">
    <property type="entry name" value="NAD_synthase"/>
    <property type="match status" value="1"/>
</dbReference>
<evidence type="ECO:0000313" key="12">
    <source>
        <dbReference type="Proteomes" id="UP000316770"/>
    </source>
</evidence>
<evidence type="ECO:0000256" key="7">
    <source>
        <dbReference type="HAMAP-Rule" id="MF_02090"/>
    </source>
</evidence>
<protein>
    <recommendedName>
        <fullName evidence="7 8">Glutamine-dependent NAD(+) synthetase</fullName>
        <ecNumber evidence="7 8">6.3.5.1</ecNumber>
    </recommendedName>
    <alternativeName>
        <fullName evidence="7 8">NAD(+) synthase [glutamine-hydrolyzing]</fullName>
    </alternativeName>
</protein>
<feature type="domain" description="CN hydrolase" evidence="10">
    <location>
        <begin position="7"/>
        <end position="271"/>
    </location>
</feature>
<dbReference type="EMBL" id="CP036318">
    <property type="protein sequence ID" value="QDV55167.1"/>
    <property type="molecule type" value="Genomic_DNA"/>
</dbReference>
<feature type="active site" description="Proton acceptor; for glutaminase activity" evidence="7">
    <location>
        <position position="45"/>
    </location>
</feature>
<dbReference type="GO" id="GO:0005524">
    <property type="term" value="F:ATP binding"/>
    <property type="evidence" value="ECO:0007669"/>
    <property type="project" value="UniProtKB-UniRule"/>
</dbReference>
<keyword evidence="4 7" id="KW-0547">Nucleotide-binding</keyword>
<reference evidence="11 12" key="1">
    <citation type="submission" date="2019-02" db="EMBL/GenBank/DDBJ databases">
        <title>Deep-cultivation of Planctomycetes and their phenomic and genomic characterization uncovers novel biology.</title>
        <authorList>
            <person name="Wiegand S."/>
            <person name="Jogler M."/>
            <person name="Boedeker C."/>
            <person name="Pinto D."/>
            <person name="Vollmers J."/>
            <person name="Rivas-Marin E."/>
            <person name="Kohn T."/>
            <person name="Peeters S.H."/>
            <person name="Heuer A."/>
            <person name="Rast P."/>
            <person name="Oberbeckmann S."/>
            <person name="Bunk B."/>
            <person name="Jeske O."/>
            <person name="Meyerdierks A."/>
            <person name="Storesund J.E."/>
            <person name="Kallscheuer N."/>
            <person name="Luecker S."/>
            <person name="Lage O.M."/>
            <person name="Pohl T."/>
            <person name="Merkel B.J."/>
            <person name="Hornburger P."/>
            <person name="Mueller R.-W."/>
            <person name="Bruemmer F."/>
            <person name="Labrenz M."/>
            <person name="Spormann A.M."/>
            <person name="Op den Camp H."/>
            <person name="Overmann J."/>
            <person name="Amann R."/>
            <person name="Jetten M.S.M."/>
            <person name="Mascher T."/>
            <person name="Medema M.H."/>
            <person name="Devos D.P."/>
            <person name="Kaster A.-K."/>
            <person name="Ovreas L."/>
            <person name="Rohde M."/>
            <person name="Galperin M.Y."/>
            <person name="Jogler C."/>
        </authorList>
    </citation>
    <scope>NUCLEOTIDE SEQUENCE [LARGE SCALE GENOMIC DNA]</scope>
    <source>
        <strain evidence="11 12">Mal33</strain>
    </source>
</reference>
<feature type="binding site" evidence="7">
    <location>
        <position position="194"/>
    </location>
    <ligand>
        <name>L-glutamine</name>
        <dbReference type="ChEBI" id="CHEBI:58359"/>
    </ligand>
</feature>
<evidence type="ECO:0000259" key="10">
    <source>
        <dbReference type="PROSITE" id="PS50263"/>
    </source>
</evidence>
<comment type="similarity">
    <text evidence="2 7 8">In the C-terminal section; belongs to the NAD synthetase family.</text>
</comment>
<dbReference type="NCBIfam" id="NF002730">
    <property type="entry name" value="PRK02628.1"/>
    <property type="match status" value="1"/>
</dbReference>
<feature type="binding site" evidence="7">
    <location>
        <position position="487"/>
    </location>
    <ligand>
        <name>ATP</name>
        <dbReference type="ChEBI" id="CHEBI:30616"/>
    </ligand>
</feature>
<dbReference type="EC" id="6.3.5.1" evidence="7 8"/>
<dbReference type="Gene3D" id="3.60.110.10">
    <property type="entry name" value="Carbon-nitrogen hydrolase"/>
    <property type="match status" value="1"/>
</dbReference>
<gene>
    <name evidence="7 11" type="primary">nadE</name>
    <name evidence="11" type="ORF">Mal33_11370</name>
</gene>
<dbReference type="InterPro" id="IPR014445">
    <property type="entry name" value="Gln-dep_NAD_synthase"/>
</dbReference>
<keyword evidence="5 7" id="KW-0067">ATP-binding</keyword>
<comment type="pathway">
    <text evidence="1 7 8">Cofactor biosynthesis; NAD(+) biosynthesis; NAD(+) from deamido-NAD(+) (L-Gln route): step 1/1.</text>
</comment>
<proteinExistence type="inferred from homology"/>
<dbReference type="Pfam" id="PF00795">
    <property type="entry name" value="CN_hydrolase"/>
    <property type="match status" value="1"/>
</dbReference>
<evidence type="ECO:0000256" key="8">
    <source>
        <dbReference type="PIRNR" id="PIRNR006630"/>
    </source>
</evidence>
<dbReference type="AlphaFoldDB" id="A0A518IQ13"/>
<evidence type="ECO:0000256" key="2">
    <source>
        <dbReference type="ARBA" id="ARBA00007145"/>
    </source>
</evidence>
<evidence type="ECO:0000256" key="5">
    <source>
        <dbReference type="ARBA" id="ARBA00022840"/>
    </source>
</evidence>
<dbReference type="Pfam" id="PF02540">
    <property type="entry name" value="NAD_synthase"/>
    <property type="match status" value="1"/>
</dbReference>
<evidence type="ECO:0000256" key="6">
    <source>
        <dbReference type="ARBA" id="ARBA00023027"/>
    </source>
</evidence>
<feature type="binding site" evidence="7">
    <location>
        <position position="492"/>
    </location>
    <ligand>
        <name>deamido-NAD(+)</name>
        <dbReference type="ChEBI" id="CHEBI:58437"/>
        <note>ligand shared between two neighboring subunits</note>
    </ligand>
</feature>
<keyword evidence="3 7" id="KW-0436">Ligase</keyword>
<dbReference type="InterPro" id="IPR041856">
    <property type="entry name" value="NAD+_synth_C"/>
</dbReference>
<sequence length="660" mass="72551">MHPHGYVRITAASPRVHVGAPRKNAAEIEELLQQYGESDIVLFPELSLTGYTAADLFGQQQLIDAAMAGLQQIVAASAGRDQLVVVGVPVSVAGSLYNCAAAIDNGQLLGIVPKQFLPNYKEFYEARWFRAADGSEPATITVDNQPIPFGIDLLFRSGDAVVGIEICEDLWTPNPPSGLMAVAGANILLNLSASTETVGKASWRTDLVKSQSGRCIAAYAYAGAGPTESTTDVVFGAHCMIAENGVVLSHSRRVGDGQPAWQGATSATVDVDLQKLGHDRRTIGSFDDARGSLPRDYRQIDFSLTHTPDRELQRDIAPRPFVPSDPNTLADRCSEIFEIQSAGLAQRIRQLPENMPLFIGVSGGLDSTLALVVAAKMCQRYGWPTSRIHGITMPGFGTTDQTRESADRLMQQLGVTRETIDIRQLCLQAFQSLQHQPLGIDAEKMDVETLQQQLIKTPNDAKDLVFENIQARIRTFVLMSRGFVLGTGDLSEQALGWSTYNGDHMSMYNVNTSVPKTLVRFLVRFAGDHHFDESVRTTLHQIADAVISPELMPPTEDGEIRQSTEATIGAYELHDFFLFHFIRNGYSPEKILWLAQQTNFSQPYDDATLAETLQTFFKRFFANQFKRTCVPDGPKVGSVSLSPRGDWRMPSDADPDAWLQ</sequence>
<feature type="region of interest" description="Disordered" evidence="9">
    <location>
        <begin position="640"/>
        <end position="660"/>
    </location>
</feature>
<dbReference type="PIRSF" id="PIRSF006630">
    <property type="entry name" value="NADS_GAT"/>
    <property type="match status" value="1"/>
</dbReference>
<dbReference type="HAMAP" id="MF_02090">
    <property type="entry name" value="NadE_glutamine_dep"/>
    <property type="match status" value="1"/>
</dbReference>
<feature type="active site" description="For glutaminase activity" evidence="7">
    <location>
        <position position="114"/>
    </location>
</feature>
<keyword evidence="6 7" id="KW-0520">NAD</keyword>
<dbReference type="PROSITE" id="PS50263">
    <property type="entry name" value="CN_HYDROLASE"/>
    <property type="match status" value="1"/>
</dbReference>
<dbReference type="GO" id="GO:0003952">
    <property type="term" value="F:NAD+ synthase (glutamine-hydrolyzing) activity"/>
    <property type="evidence" value="ECO:0007669"/>
    <property type="project" value="UniProtKB-UniRule"/>
</dbReference>
<dbReference type="SUPFAM" id="SSF52402">
    <property type="entry name" value="Adenine nucleotide alpha hydrolases-like"/>
    <property type="match status" value="1"/>
</dbReference>
<dbReference type="Proteomes" id="UP000316770">
    <property type="component" value="Chromosome"/>
</dbReference>
<dbReference type="InterPro" id="IPR014729">
    <property type="entry name" value="Rossmann-like_a/b/a_fold"/>
</dbReference>
<evidence type="ECO:0000256" key="4">
    <source>
        <dbReference type="ARBA" id="ARBA00022741"/>
    </source>
</evidence>
<dbReference type="CDD" id="cd07570">
    <property type="entry name" value="GAT_Gln-NAD-synth"/>
    <property type="match status" value="1"/>
</dbReference>
<name>A0A518IQ13_9BACT</name>
<dbReference type="GO" id="GO:0005737">
    <property type="term" value="C:cytoplasm"/>
    <property type="evidence" value="ECO:0007669"/>
    <property type="project" value="InterPro"/>
</dbReference>
<dbReference type="GO" id="GO:0008795">
    <property type="term" value="F:NAD+ synthase activity"/>
    <property type="evidence" value="ECO:0007669"/>
    <property type="project" value="UniProtKB-UniRule"/>
</dbReference>
<dbReference type="PANTHER" id="PTHR23090:SF9">
    <property type="entry name" value="GLUTAMINE-DEPENDENT NAD(+) SYNTHETASE"/>
    <property type="match status" value="1"/>
</dbReference>
<dbReference type="PANTHER" id="PTHR23090">
    <property type="entry name" value="NH 3 /GLUTAMINE-DEPENDENT NAD + SYNTHETASE"/>
    <property type="match status" value="1"/>
</dbReference>
<dbReference type="GO" id="GO:0009435">
    <property type="term" value="P:NAD+ biosynthetic process"/>
    <property type="evidence" value="ECO:0007669"/>
    <property type="project" value="UniProtKB-UniRule"/>
</dbReference>
<accession>A0A518IQ13</accession>
<feature type="binding site" evidence="7">
    <location>
        <position position="120"/>
    </location>
    <ligand>
        <name>L-glutamine</name>
        <dbReference type="ChEBI" id="CHEBI:58359"/>
    </ligand>
</feature>
<evidence type="ECO:0000256" key="9">
    <source>
        <dbReference type="SAM" id="MobiDB-lite"/>
    </source>
</evidence>
<feature type="binding site" evidence="7">
    <location>
        <begin position="360"/>
        <end position="367"/>
    </location>
    <ligand>
        <name>ATP</name>
        <dbReference type="ChEBI" id="CHEBI:30616"/>
    </ligand>
</feature>
<dbReference type="InterPro" id="IPR022310">
    <property type="entry name" value="NAD/GMP_synthase"/>
</dbReference>
<comment type="function">
    <text evidence="7">Catalyzes the ATP-dependent amidation of deamido-NAD to form NAD. Uses L-glutamine as a nitrogen source.</text>
</comment>
<feature type="active site" description="Nucleophile; for glutaminase activity" evidence="7">
    <location>
        <position position="167"/>
    </location>
</feature>
<organism evidence="11 12">
    <name type="scientific">Rosistilla oblonga</name>
    <dbReference type="NCBI Taxonomy" id="2527990"/>
    <lineage>
        <taxon>Bacteria</taxon>
        <taxon>Pseudomonadati</taxon>
        <taxon>Planctomycetota</taxon>
        <taxon>Planctomycetia</taxon>
        <taxon>Pirellulales</taxon>
        <taxon>Pirellulaceae</taxon>
        <taxon>Rosistilla</taxon>
    </lineage>
</organism>
<comment type="catalytic activity">
    <reaction evidence="7 8">
        <text>deamido-NAD(+) + L-glutamine + ATP + H2O = L-glutamate + AMP + diphosphate + NAD(+) + H(+)</text>
        <dbReference type="Rhea" id="RHEA:24384"/>
        <dbReference type="ChEBI" id="CHEBI:15377"/>
        <dbReference type="ChEBI" id="CHEBI:15378"/>
        <dbReference type="ChEBI" id="CHEBI:29985"/>
        <dbReference type="ChEBI" id="CHEBI:30616"/>
        <dbReference type="ChEBI" id="CHEBI:33019"/>
        <dbReference type="ChEBI" id="CHEBI:57540"/>
        <dbReference type="ChEBI" id="CHEBI:58359"/>
        <dbReference type="ChEBI" id="CHEBI:58437"/>
        <dbReference type="ChEBI" id="CHEBI:456215"/>
        <dbReference type="EC" id="6.3.5.1"/>
    </reaction>
</comment>
<feature type="binding site" evidence="7">
    <location>
        <begin position="497"/>
        <end position="500"/>
    </location>
    <ligand>
        <name>deamido-NAD(+)</name>
        <dbReference type="ChEBI" id="CHEBI:58437"/>
        <note>ligand shared between two neighboring subunits</note>
    </ligand>
</feature>
<dbReference type="InterPro" id="IPR003694">
    <property type="entry name" value="NAD_synthase"/>
</dbReference>